<dbReference type="EMBL" id="JAIWYP010000010">
    <property type="protein sequence ID" value="KAH3748510.1"/>
    <property type="molecule type" value="Genomic_DNA"/>
</dbReference>
<dbReference type="AlphaFoldDB" id="A0A9D4I533"/>
<dbReference type="Gene3D" id="3.30.160.60">
    <property type="entry name" value="Classic Zinc Finger"/>
    <property type="match status" value="1"/>
</dbReference>
<gene>
    <name evidence="1" type="ORF">DPMN_182956</name>
</gene>
<organism evidence="1 2">
    <name type="scientific">Dreissena polymorpha</name>
    <name type="common">Zebra mussel</name>
    <name type="synonym">Mytilus polymorpha</name>
    <dbReference type="NCBI Taxonomy" id="45954"/>
    <lineage>
        <taxon>Eukaryota</taxon>
        <taxon>Metazoa</taxon>
        <taxon>Spiralia</taxon>
        <taxon>Lophotrochozoa</taxon>
        <taxon>Mollusca</taxon>
        <taxon>Bivalvia</taxon>
        <taxon>Autobranchia</taxon>
        <taxon>Heteroconchia</taxon>
        <taxon>Euheterodonta</taxon>
        <taxon>Imparidentia</taxon>
        <taxon>Neoheterodontei</taxon>
        <taxon>Myida</taxon>
        <taxon>Dreissenoidea</taxon>
        <taxon>Dreissenidae</taxon>
        <taxon>Dreissena</taxon>
    </lineage>
</organism>
<dbReference type="InterPro" id="IPR036236">
    <property type="entry name" value="Znf_C2H2_sf"/>
</dbReference>
<reference evidence="1" key="2">
    <citation type="submission" date="2020-11" db="EMBL/GenBank/DDBJ databases">
        <authorList>
            <person name="McCartney M.A."/>
            <person name="Auch B."/>
            <person name="Kono T."/>
            <person name="Mallez S."/>
            <person name="Becker A."/>
            <person name="Gohl D.M."/>
            <person name="Silverstein K.A.T."/>
            <person name="Koren S."/>
            <person name="Bechman K.B."/>
            <person name="Herman A."/>
            <person name="Abrahante J.E."/>
            <person name="Garbe J."/>
        </authorList>
    </citation>
    <scope>NUCLEOTIDE SEQUENCE</scope>
    <source>
        <strain evidence="1">Duluth1</strain>
        <tissue evidence="1">Whole animal</tissue>
    </source>
</reference>
<reference evidence="1" key="1">
    <citation type="journal article" date="2019" name="bioRxiv">
        <title>The Genome of the Zebra Mussel, Dreissena polymorpha: A Resource for Invasive Species Research.</title>
        <authorList>
            <person name="McCartney M.A."/>
            <person name="Auch B."/>
            <person name="Kono T."/>
            <person name="Mallez S."/>
            <person name="Zhang Y."/>
            <person name="Obille A."/>
            <person name="Becker A."/>
            <person name="Abrahante J.E."/>
            <person name="Garbe J."/>
            <person name="Badalamenti J.P."/>
            <person name="Herman A."/>
            <person name="Mangelson H."/>
            <person name="Liachko I."/>
            <person name="Sullivan S."/>
            <person name="Sone E.D."/>
            <person name="Koren S."/>
            <person name="Silverstein K.A.T."/>
            <person name="Beckman K.B."/>
            <person name="Gohl D.M."/>
        </authorList>
    </citation>
    <scope>NUCLEOTIDE SEQUENCE</scope>
    <source>
        <strain evidence="1">Duluth1</strain>
        <tissue evidence="1">Whole animal</tissue>
    </source>
</reference>
<evidence type="ECO:0008006" key="3">
    <source>
        <dbReference type="Google" id="ProtNLM"/>
    </source>
</evidence>
<protein>
    <recommendedName>
        <fullName evidence="3">C2H2-type domain-containing protein</fullName>
    </recommendedName>
</protein>
<accession>A0A9D4I533</accession>
<name>A0A9D4I533_DREPO</name>
<keyword evidence="2" id="KW-1185">Reference proteome</keyword>
<proteinExistence type="predicted"/>
<comment type="caution">
    <text evidence="1">The sequence shown here is derived from an EMBL/GenBank/DDBJ whole genome shotgun (WGS) entry which is preliminary data.</text>
</comment>
<evidence type="ECO:0000313" key="2">
    <source>
        <dbReference type="Proteomes" id="UP000828390"/>
    </source>
</evidence>
<evidence type="ECO:0000313" key="1">
    <source>
        <dbReference type="EMBL" id="KAH3748510.1"/>
    </source>
</evidence>
<sequence length="57" mass="7017">MLHHMRTHTKEKPYLCDYCCRTFSMKFHSTGTYWPFMERTDMDARARRRLQGMGREN</sequence>
<dbReference type="SUPFAM" id="SSF57667">
    <property type="entry name" value="beta-beta-alpha zinc fingers"/>
    <property type="match status" value="1"/>
</dbReference>
<dbReference type="Proteomes" id="UP000828390">
    <property type="component" value="Unassembled WGS sequence"/>
</dbReference>